<dbReference type="SUPFAM" id="SSF49265">
    <property type="entry name" value="Fibronectin type III"/>
    <property type="match status" value="3"/>
</dbReference>
<dbReference type="InterPro" id="IPR003961">
    <property type="entry name" value="FN3_dom"/>
</dbReference>
<dbReference type="FunFam" id="2.60.40.10:FF:000069">
    <property type="entry name" value="Alpha-protein kinase 3"/>
    <property type="match status" value="1"/>
</dbReference>
<dbReference type="InterPro" id="IPR036179">
    <property type="entry name" value="Ig-like_dom_sf"/>
</dbReference>
<feature type="region of interest" description="Disordered" evidence="10">
    <location>
        <begin position="844"/>
        <end position="884"/>
    </location>
</feature>
<feature type="compositionally biased region" description="Basic and acidic residues" evidence="10">
    <location>
        <begin position="864"/>
        <end position="877"/>
    </location>
</feature>
<evidence type="ECO:0000313" key="13">
    <source>
        <dbReference type="Ensembl" id="ENSACLP00000082404.1"/>
    </source>
</evidence>
<dbReference type="FunFam" id="2.60.40.10:FF:000222">
    <property type="entry name" value="Myomesin 1"/>
    <property type="match status" value="1"/>
</dbReference>
<dbReference type="Gene3D" id="2.60.40.10">
    <property type="entry name" value="Immunoglobulins"/>
    <property type="match status" value="12"/>
</dbReference>
<evidence type="ECO:0000259" key="12">
    <source>
        <dbReference type="PROSITE" id="PS50853"/>
    </source>
</evidence>
<dbReference type="Pfam" id="PF07679">
    <property type="entry name" value="I-set"/>
    <property type="match status" value="4"/>
</dbReference>
<dbReference type="Ensembl" id="ENSACLT00000062255.1">
    <property type="protein sequence ID" value="ENSACLP00000082404.1"/>
    <property type="gene ID" value="ENSACLG00000001636.2"/>
</dbReference>
<keyword evidence="2" id="KW-0787">Thick filament</keyword>
<dbReference type="SMART" id="SM00408">
    <property type="entry name" value="IGc2"/>
    <property type="match status" value="4"/>
</dbReference>
<dbReference type="FunFam" id="2.60.40.10:FF:000233">
    <property type="entry name" value="Myomesin 1"/>
    <property type="match status" value="1"/>
</dbReference>
<dbReference type="Proteomes" id="UP000265100">
    <property type="component" value="Chromosome 9"/>
</dbReference>
<feature type="region of interest" description="Disordered" evidence="10">
    <location>
        <begin position="16"/>
        <end position="73"/>
    </location>
</feature>
<evidence type="ECO:0000313" key="14">
    <source>
        <dbReference type="Proteomes" id="UP000265100"/>
    </source>
</evidence>
<dbReference type="SMART" id="SM00409">
    <property type="entry name" value="IG"/>
    <property type="match status" value="6"/>
</dbReference>
<sequence>MSGSIPFYQKHHLHYDRGYRSKETQSKVSQYQASSRYSASGSASAATRSRGLNVSSHSGLEESRLSPSPKRAKPTYLAVDKDNQIIGYVVPIFRGSQEFATGLSDTEEARVRDTAAYMARRDLFTSGLEMERSELISRKETMRESAERITLNKRIHEHEEHFKRMNEDSLMHAPEFVIKPRSHTVWEKQCVRLHCTVSGWPDPRVVWYKNNVALDPLANPGKYKIESRYSVHSLEINKCDFDDTAQYRVSAMNSQGELSAFASVVVKRFKGEMDEFLPAPRLGPVSEYGITFQTHIVDKFGVSFGREGETMSLGCTVIIYPALHRYQPEVEWYRDDVLLSPSKWTHMHWSGDRATLTLTHLNKEDEGLYTLRVTTKSGYETYSAYVFVRDADAEVEGAPAAPLDVRCLDANKDYIIVAWKQPAVDGGNSILGYFVDRCEVGTTHWIQCNDTPVKFARFPVTGLVEGRSYIFRVRAVNKSGISRPSRVSEPVAAMDPADRARMRGTSAPWTGQIIVTEEEPAEGIVPSKPCDLQVTEATKNYVVLSWKPPGEKGLEGVMYYVEKCVSGTDSWQRVNTEIPVKSPRFALFDLAEGKAYRFRVRCCNSAGVGEPSDPTEATTVGDKLDIPSAPGKVIPTRNTDTSVVVSWEASCNAKELVGYYIEGSIVGSNVWEPCNNKPVNVTRFICHGLITGEKYVFRVRAVNAAGISQFSQESEAVEVKAAIGGGILHGVLPKMGPGGNVGQLTEHRPRWTGTHDTVQFPPNTMQKRNKAQADSESREGARAASSDLTDPDPRETKNKWGKRGDGSRAPELAKDMHSEPVSGPIPESHTDTITAAHCDPVTAEAQDQAVETADEPDASQARKFSVDGNREKAKPQRESAASPAPPYGITILECVRDSMVLAWKQPTFIGGADITGYFVDYREVIDGVPGKWHEANIKAVSERAYRVSDLKENKKYQFQVRAANMAGVGIPSLPSNTFLCEEWTIAVPGPPHDLQIREARNDSLVLLWKPPVYQGRDPVNGFYVDIKEADAPEEAWRGVNTKALEKTYTKIKDLKEGEKYVFRVRAQNKAGVGKVSDVTEPVPALTKPGTKEIVVDVDDDGVISLNFECGNMTPDSKFVWSKNYEDITDTSRLTTETKGTKSKVVFNRPGEEDIGVYSCLVTHTDGASSSYTLSEEELKRLLEISHDHKFPIIPLKSDLAVELLEKGRVRFWLQAEKMSNNGKVDYVFNDNVVSQGEKYKMNFDKNTGVIEMTMESLTPADEGTYTFQLQDGKATNQSSLVLIGDVFKQLQKESEFQRKEYFRKQGPHFIEYLSWEVTPECCVVLKCKVGNMKKETSALWHKDRHQIKVDEHLGFAEGVLKLEIAQISKKDAGVYEVILKDDRGQDTSTLNLTDQGFKDLMNEVFSVIANSSTPLKITSTDEGIRLYTFVSYYNDLLQVTWHYKDSAIAFSDRIKSGVVGEQLWLQITEPTEKDMGKYAIEFYDGKGGLRRTVDLSGQAFDDAFAEFQRLKAAAIAERNRARVAGGLPDVVTIQEGKALNLTCNISGNPVPEVTWLKNDREITSDEHCILKFESGKFASFTITGVNTSDSGKYSILVKNKYGTESGDFTVSVFIPEEAGGKKK</sequence>
<evidence type="ECO:0000256" key="4">
    <source>
        <dbReference type="ARBA" id="ARBA00022553"/>
    </source>
</evidence>
<feature type="region of interest" description="Disordered" evidence="10">
    <location>
        <begin position="738"/>
        <end position="831"/>
    </location>
</feature>
<evidence type="ECO:0000256" key="9">
    <source>
        <dbReference type="ARBA" id="ARBA00082259"/>
    </source>
</evidence>
<feature type="domain" description="Ig-like" evidence="11">
    <location>
        <begin position="1533"/>
        <end position="1611"/>
    </location>
</feature>
<feature type="domain" description="Fibronectin type-III" evidence="12">
    <location>
        <begin position="528"/>
        <end position="622"/>
    </location>
</feature>
<organism evidence="13 14">
    <name type="scientific">Astatotilapia calliptera</name>
    <name type="common">Eastern happy</name>
    <name type="synonym">Chromis callipterus</name>
    <dbReference type="NCBI Taxonomy" id="8154"/>
    <lineage>
        <taxon>Eukaryota</taxon>
        <taxon>Metazoa</taxon>
        <taxon>Chordata</taxon>
        <taxon>Craniata</taxon>
        <taxon>Vertebrata</taxon>
        <taxon>Euteleostomi</taxon>
        <taxon>Actinopterygii</taxon>
        <taxon>Neopterygii</taxon>
        <taxon>Teleostei</taxon>
        <taxon>Neoteleostei</taxon>
        <taxon>Acanthomorphata</taxon>
        <taxon>Ovalentaria</taxon>
        <taxon>Cichlomorphae</taxon>
        <taxon>Cichliformes</taxon>
        <taxon>Cichlidae</taxon>
        <taxon>African cichlids</taxon>
        <taxon>Pseudocrenilabrinae</taxon>
        <taxon>Haplochromini</taxon>
        <taxon>Astatotilapia</taxon>
    </lineage>
</organism>
<dbReference type="CDD" id="cd00063">
    <property type="entry name" value="FN3"/>
    <property type="match status" value="5"/>
</dbReference>
<accession>A0AAX7VKZ3</accession>
<dbReference type="PROSITE" id="PS50835">
    <property type="entry name" value="IG_LIKE"/>
    <property type="match status" value="5"/>
</dbReference>
<evidence type="ECO:0000256" key="10">
    <source>
        <dbReference type="SAM" id="MobiDB-lite"/>
    </source>
</evidence>
<evidence type="ECO:0000256" key="7">
    <source>
        <dbReference type="ARBA" id="ARBA00023319"/>
    </source>
</evidence>
<dbReference type="FunFam" id="2.60.40.10:FF:002172">
    <property type="entry name" value="Myomesin 1a (skelemin)"/>
    <property type="match status" value="1"/>
</dbReference>
<keyword evidence="14" id="KW-1185">Reference proteome</keyword>
<keyword evidence="3" id="KW-0963">Cytoplasm</keyword>
<dbReference type="PRINTS" id="PR00014">
    <property type="entry name" value="FNTYPEIII"/>
</dbReference>
<evidence type="ECO:0000256" key="5">
    <source>
        <dbReference type="ARBA" id="ARBA00022737"/>
    </source>
</evidence>
<dbReference type="InterPro" id="IPR007110">
    <property type="entry name" value="Ig-like_dom"/>
</dbReference>
<feature type="compositionally biased region" description="Low complexity" evidence="10">
    <location>
        <begin position="29"/>
        <end position="51"/>
    </location>
</feature>
<dbReference type="CDD" id="cd20951">
    <property type="entry name" value="IgI_titin_I1-like"/>
    <property type="match status" value="1"/>
</dbReference>
<dbReference type="PROSITE" id="PS50853">
    <property type="entry name" value="FN3"/>
    <property type="match status" value="5"/>
</dbReference>
<feature type="domain" description="Fibronectin type-III" evidence="12">
    <location>
        <begin position="990"/>
        <end position="1089"/>
    </location>
</feature>
<proteinExistence type="predicted"/>
<dbReference type="GeneTree" id="ENSGT00940000154982"/>
<reference evidence="13 14" key="1">
    <citation type="submission" date="2018-05" db="EMBL/GenBank/DDBJ databases">
        <authorList>
            <person name="Datahose"/>
        </authorList>
    </citation>
    <scope>NUCLEOTIDE SEQUENCE</scope>
</reference>
<evidence type="ECO:0000256" key="1">
    <source>
        <dbReference type="ARBA" id="ARBA00004496"/>
    </source>
</evidence>
<feature type="domain" description="Fibronectin type-III" evidence="12">
    <location>
        <begin position="629"/>
        <end position="722"/>
    </location>
</feature>
<dbReference type="GO" id="GO:0031430">
    <property type="term" value="C:M band"/>
    <property type="evidence" value="ECO:0007669"/>
    <property type="project" value="TreeGrafter"/>
</dbReference>
<dbReference type="InterPro" id="IPR003599">
    <property type="entry name" value="Ig_sub"/>
</dbReference>
<dbReference type="FunFam" id="2.60.40.10:FF:000124">
    <property type="entry name" value="Myomesin 1"/>
    <property type="match status" value="1"/>
</dbReference>
<dbReference type="Pfam" id="PF00041">
    <property type="entry name" value="fn3"/>
    <property type="match status" value="5"/>
</dbReference>
<keyword evidence="7" id="KW-0393">Immunoglobulin domain</keyword>
<dbReference type="PANTHER" id="PTHR13817">
    <property type="entry name" value="TITIN"/>
    <property type="match status" value="1"/>
</dbReference>
<evidence type="ECO:0000256" key="6">
    <source>
        <dbReference type="ARBA" id="ARBA00023179"/>
    </source>
</evidence>
<feature type="domain" description="Ig-like" evidence="11">
    <location>
        <begin position="1083"/>
        <end position="1174"/>
    </location>
</feature>
<dbReference type="GO" id="GO:0042802">
    <property type="term" value="F:identical protein binding"/>
    <property type="evidence" value="ECO:0007669"/>
    <property type="project" value="UniProtKB-ARBA"/>
</dbReference>
<reference evidence="13" key="4">
    <citation type="submission" date="2025-09" db="UniProtKB">
        <authorList>
            <consortium name="Ensembl"/>
        </authorList>
    </citation>
    <scope>IDENTIFICATION</scope>
</reference>
<keyword evidence="6" id="KW-0514">Muscle protein</keyword>
<dbReference type="InterPro" id="IPR050964">
    <property type="entry name" value="Striated_Muscle_Regulatory"/>
</dbReference>
<dbReference type="FunFam" id="2.60.40.10:FF:000467">
    <property type="entry name" value="Myomesin 1"/>
    <property type="match status" value="1"/>
</dbReference>
<feature type="domain" description="Fibronectin type-III" evidence="12">
    <location>
        <begin position="401"/>
        <end position="496"/>
    </location>
</feature>
<protein>
    <recommendedName>
        <fullName evidence="8">Myomesin-1</fullName>
    </recommendedName>
    <alternativeName>
        <fullName evidence="9">Myomesin family member 1</fullName>
    </alternativeName>
</protein>
<evidence type="ECO:0000256" key="3">
    <source>
        <dbReference type="ARBA" id="ARBA00022490"/>
    </source>
</evidence>
<feature type="domain" description="Ig-like" evidence="11">
    <location>
        <begin position="174"/>
        <end position="265"/>
    </location>
</feature>
<dbReference type="GO" id="GO:0005198">
    <property type="term" value="F:structural molecule activity"/>
    <property type="evidence" value="ECO:0007669"/>
    <property type="project" value="UniProtKB-ARBA"/>
</dbReference>
<keyword evidence="4" id="KW-0597">Phosphoprotein</keyword>
<dbReference type="FunFam" id="2.60.40.10:FF:000029">
    <property type="entry name" value="Myomesin 1"/>
    <property type="match status" value="2"/>
</dbReference>
<dbReference type="FunFam" id="2.60.40.10:FF:000197">
    <property type="entry name" value="Myomesin 1"/>
    <property type="match status" value="1"/>
</dbReference>
<keyword evidence="5" id="KW-0677">Repeat</keyword>
<dbReference type="GO" id="GO:0045214">
    <property type="term" value="P:sarcomere organization"/>
    <property type="evidence" value="ECO:0007669"/>
    <property type="project" value="TreeGrafter"/>
</dbReference>
<dbReference type="FunFam" id="2.60.40.10:FF:000192">
    <property type="entry name" value="Myomesin 1"/>
    <property type="match status" value="1"/>
</dbReference>
<dbReference type="CDD" id="cd00096">
    <property type="entry name" value="Ig"/>
    <property type="match status" value="2"/>
</dbReference>
<feature type="domain" description="Ig-like" evidence="11">
    <location>
        <begin position="1307"/>
        <end position="1393"/>
    </location>
</feature>
<feature type="domain" description="Fibronectin type-III" evidence="12">
    <location>
        <begin position="885"/>
        <end position="983"/>
    </location>
</feature>
<dbReference type="SMART" id="SM00060">
    <property type="entry name" value="FN3"/>
    <property type="match status" value="5"/>
</dbReference>
<feature type="domain" description="Ig-like" evidence="11">
    <location>
        <begin position="280"/>
        <end position="387"/>
    </location>
</feature>
<dbReference type="InterPro" id="IPR013783">
    <property type="entry name" value="Ig-like_fold"/>
</dbReference>
<dbReference type="PANTHER" id="PTHR13817:SF16">
    <property type="entry name" value="MYOMESIN-1"/>
    <property type="match status" value="1"/>
</dbReference>
<dbReference type="SUPFAM" id="SSF48726">
    <property type="entry name" value="Immunoglobulin"/>
    <property type="match status" value="7"/>
</dbReference>
<feature type="compositionally biased region" description="Basic and acidic residues" evidence="10">
    <location>
        <begin position="16"/>
        <end position="25"/>
    </location>
</feature>
<dbReference type="GO" id="GO:0032982">
    <property type="term" value="C:myosin filament"/>
    <property type="evidence" value="ECO:0007669"/>
    <property type="project" value="UniProtKB-KW"/>
</dbReference>
<reference evidence="14" key="2">
    <citation type="submission" date="2023-03" db="EMBL/GenBank/DDBJ databases">
        <authorList>
            <consortium name="Wellcome Sanger Institute Data Sharing"/>
        </authorList>
    </citation>
    <scope>NUCLEOTIDE SEQUENCE [LARGE SCALE GENOMIC DNA]</scope>
</reference>
<name>A0AAX7VKZ3_ASTCA</name>
<dbReference type="InterPro" id="IPR013098">
    <property type="entry name" value="Ig_I-set"/>
</dbReference>
<comment type="subcellular location">
    <subcellularLocation>
        <location evidence="1">Cytoplasm</location>
    </subcellularLocation>
</comment>
<dbReference type="FunFam" id="2.60.40.10:FF:000179">
    <property type="entry name" value="Myomesin 2"/>
    <property type="match status" value="1"/>
</dbReference>
<feature type="compositionally biased region" description="Basic and acidic residues" evidence="10">
    <location>
        <begin position="771"/>
        <end position="781"/>
    </location>
</feature>
<evidence type="ECO:0000259" key="11">
    <source>
        <dbReference type="PROSITE" id="PS50835"/>
    </source>
</evidence>
<dbReference type="FunFam" id="2.60.40.10:FF:000134">
    <property type="entry name" value="Myomesin 1"/>
    <property type="match status" value="1"/>
</dbReference>
<feature type="compositionally biased region" description="Basic and acidic residues" evidence="10">
    <location>
        <begin position="791"/>
        <end position="818"/>
    </location>
</feature>
<reference evidence="13" key="3">
    <citation type="submission" date="2025-08" db="UniProtKB">
        <authorList>
            <consortium name="Ensembl"/>
        </authorList>
    </citation>
    <scope>IDENTIFICATION</scope>
</reference>
<dbReference type="InterPro" id="IPR003598">
    <property type="entry name" value="Ig_sub2"/>
</dbReference>
<dbReference type="InterPro" id="IPR036116">
    <property type="entry name" value="FN3_sf"/>
</dbReference>
<feature type="compositionally biased region" description="Polar residues" evidence="10">
    <location>
        <begin position="754"/>
        <end position="766"/>
    </location>
</feature>
<evidence type="ECO:0000256" key="2">
    <source>
        <dbReference type="ARBA" id="ARBA00022433"/>
    </source>
</evidence>
<evidence type="ECO:0000256" key="8">
    <source>
        <dbReference type="ARBA" id="ARBA00071829"/>
    </source>
</evidence>